<reference evidence="1" key="1">
    <citation type="submission" date="2018-05" db="EMBL/GenBank/DDBJ databases">
        <authorList>
            <person name="Lanie J.A."/>
            <person name="Ng W.-L."/>
            <person name="Kazmierczak K.M."/>
            <person name="Andrzejewski T.M."/>
            <person name="Davidsen T.M."/>
            <person name="Wayne K.J."/>
            <person name="Tettelin H."/>
            <person name="Glass J.I."/>
            <person name="Rusch D."/>
            <person name="Podicherti R."/>
            <person name="Tsui H.-C.T."/>
            <person name="Winkler M.E."/>
        </authorList>
    </citation>
    <scope>NUCLEOTIDE SEQUENCE</scope>
</reference>
<sequence>MRSLSSLLLSALLAILSITAMAQEENGITREIEMGGLFTSGNTEGQSLNFAGAINIDRGKWDYNFSLDALYSSSESEVKGQRWYTVGSANYELSETSFFQTRFSHEDDRFSGYDSQSDLTVNYGGLFLQNLPNMGVTLNAGLGIRWSRLDNSDFDEPILRLAGDYDWNVSETAVFSQELSTEYGTDSNIYRSESSIETQILENLSLRFSLNIKHQTVVPHGREETDTETAITFIMSF</sequence>
<dbReference type="EMBL" id="UINC01000444">
    <property type="protein sequence ID" value="SUZ55424.1"/>
    <property type="molecule type" value="Genomic_DNA"/>
</dbReference>
<dbReference type="Pfam" id="PF04338">
    <property type="entry name" value="DUF481"/>
    <property type="match status" value="1"/>
</dbReference>
<dbReference type="AlphaFoldDB" id="A0A381NMT6"/>
<evidence type="ECO:0000313" key="1">
    <source>
        <dbReference type="EMBL" id="SUZ55424.1"/>
    </source>
</evidence>
<proteinExistence type="predicted"/>
<gene>
    <name evidence="1" type="ORF">METZ01_LOCUS8278</name>
</gene>
<organism evidence="1">
    <name type="scientific">marine metagenome</name>
    <dbReference type="NCBI Taxonomy" id="408172"/>
    <lineage>
        <taxon>unclassified sequences</taxon>
        <taxon>metagenomes</taxon>
        <taxon>ecological metagenomes</taxon>
    </lineage>
</organism>
<dbReference type="InterPro" id="IPR007433">
    <property type="entry name" value="DUF481"/>
</dbReference>
<name>A0A381NMT6_9ZZZZ</name>
<accession>A0A381NMT6</accession>
<evidence type="ECO:0008006" key="2">
    <source>
        <dbReference type="Google" id="ProtNLM"/>
    </source>
</evidence>
<protein>
    <recommendedName>
        <fullName evidence="2">DUF481 domain-containing protein</fullName>
    </recommendedName>
</protein>